<evidence type="ECO:0000313" key="5">
    <source>
        <dbReference type="Proteomes" id="UP001642409"/>
    </source>
</evidence>
<reference evidence="3" key="1">
    <citation type="submission" date="2023-06" db="EMBL/GenBank/DDBJ databases">
        <authorList>
            <person name="Kurt Z."/>
        </authorList>
    </citation>
    <scope>NUCLEOTIDE SEQUENCE</scope>
</reference>
<dbReference type="SMART" id="SM01349">
    <property type="entry name" value="TOG"/>
    <property type="match status" value="2"/>
</dbReference>
<reference evidence="4 5" key="2">
    <citation type="submission" date="2024-07" db="EMBL/GenBank/DDBJ databases">
        <authorList>
            <person name="Akdeniz Z."/>
        </authorList>
    </citation>
    <scope>NUCLEOTIDE SEQUENCE [LARGE SCALE GENOMIC DNA]</scope>
</reference>
<feature type="domain" description="TOG" evidence="2">
    <location>
        <begin position="1"/>
        <end position="233"/>
    </location>
</feature>
<dbReference type="SUPFAM" id="SSF48371">
    <property type="entry name" value="ARM repeat"/>
    <property type="match status" value="1"/>
</dbReference>
<dbReference type="InterPro" id="IPR034085">
    <property type="entry name" value="TOG"/>
</dbReference>
<evidence type="ECO:0000256" key="1">
    <source>
        <dbReference type="SAM" id="MobiDB-lite"/>
    </source>
</evidence>
<comment type="caution">
    <text evidence="3">The sequence shown here is derived from an EMBL/GenBank/DDBJ whole genome shotgun (WGS) entry which is preliminary data.</text>
</comment>
<evidence type="ECO:0000313" key="4">
    <source>
        <dbReference type="EMBL" id="CAL6106049.1"/>
    </source>
</evidence>
<protein>
    <recommendedName>
        <fullName evidence="2">TOG domain-containing protein</fullName>
    </recommendedName>
</protein>
<feature type="region of interest" description="Disordered" evidence="1">
    <location>
        <begin position="243"/>
        <end position="269"/>
    </location>
</feature>
<dbReference type="EMBL" id="CAXDID020000605">
    <property type="protein sequence ID" value="CAL6106049.1"/>
    <property type="molecule type" value="Genomic_DNA"/>
</dbReference>
<dbReference type="Gene3D" id="1.25.10.10">
    <property type="entry name" value="Leucine-rich Repeat Variant"/>
    <property type="match status" value="2"/>
</dbReference>
<sequence length="1676" mass="193028">MQNIQDQVDQPQEQIRPSFSDQLLSQQWKERKAALEIVLSNPENLEMQQIFWGMSPLLLKETNIPCLTIILQVVQQNYERIPITHLPQVADVLINQNAQNQKTTIHKMAEDIILKISAHNAKIILDVIMQALESKLSKTVKTVLQLLQLLVLQQKELNQIKMTDFAFALINVLQSTDINIRKSAIEVADLLLTTSEDQQSDLLVIFEQSLPKQIFNQIINQLIAEHVSDDELTNLLQSKSERITSPVKKPISPQKQQLQQRNQSQNQLGQSRIITEEKVLSYPEPLQMQQLNWKDKKQILDRLAEDFQAPSTSQPSAEFCRQLRLLLDSETNTVCTNSIIKLFGLMAQNIQGFKYIRSSFQGLFTKLKNKQCSQQVQQSLQEFIGPIKLQELVDSDIIPGLQKAETRMEAAIFIRNALYFDQFNKPKIESIIRDLTIFKKLILQLVQVTNDSNLQNRQAAADALAQVIKVHIGGHPYTKDIWSVVGTCFLVDIPQSVGDLIAILQNAQNCTKNTNDYRRMILVVQNVVQELNQYQIQPESDVAQAFGFSQQIYCKQELLNPTIQVQSQQPKRIPTFTDSVDTKTIVQQQQYDERQQLFNDFSRMKSPGVPLKQKINLELEIEQLAQSMKEQSQICDMLLVDHQIDLQLSLQQYVQQVNNLEHDCFENLNSALIQILEYNANQVQIYLDATINFVINNLAQGDQVTFVEGSSILIGLIDKYKNNFHPLSLIKYLDILLFRIQDSDIINSIYDFVSASTKVFGMQIIIYFVQKYEEEHFIIQELTKLLISQINQFQLQGLEYSQNIIYEASSKCNLSNFIFKLLESNIDLDLLNQLVSGICSSLPNAQQFIQQFENNQIFNKIQIDIVQLPLNRVLFPIYKKGIQVSEQKTKKSIPTISSMQNSIVNMNTKSNIDLENEIVNAIQINTKRQIPSVNTVVQQPTIQQQPSVKPKTQQKLTRIYQTEITEEIPNIVVTSKKETPPPDFARMRITVRNQQPSNTLLEYINIYPVLIQDFMDYSNALILANIENSKPIYNLEFEHIRQQCELLCYKLMEALDISDKLLVNCFSSGFLFVASDSSNSEIFLQQLNQLIGANDFFYELVLRYLVYLLIDYLENRQSSSLILSAFSIFKNCKNSHVNLILIQLILRYGAVSMIIEQYQQFESRQIKQLLKQICTNSDPEFFAELENVIYNEIIALIPLQTSRLDLSLISSYIVILNDYISIPSQKFVSATAQFINKQNQSEIMLTMLQLLKKNSQIQAQDLAELPQQMLQELFVYPNEQFGIYADKFLSTLINDVDTETQITTMKQMILYARDHRQAVHTEIIFRISTKINKILEVYVSTNQSEINFRLLKYAALLHIEMLTDEQSHKHLSVSLLAQTLKLSAYFVLIYGQQHVSDDAIVKLKEVTDNFQLVLQRIQQISPLLQFQTCLLSLSNICNQFLFVHSNTSFDDFEFLNQFQTQMLVKNLLALSNTQIDQLILKRIFCYTAELFSFVFSQYQQAANLQLPSKQQILLMISSQVQTSSAAFDDLLNTISSKTKIVQKEIKLFFRFVRTFCEQYLQLQEDFGYPEYEIMRQAVTEQKGMYQSVIQPAPLQKQKVVQVDQKLVALLKQNIELLKKSPVLTLTTIQSYIKNKPEEDLFNAMNACGFSQKLQEDIIYGLEATKALDNELKSLFG</sequence>
<name>A0AA86NXK7_9EUKA</name>
<evidence type="ECO:0000259" key="2">
    <source>
        <dbReference type="SMART" id="SM01349"/>
    </source>
</evidence>
<feature type="domain" description="TOG" evidence="2">
    <location>
        <begin position="272"/>
        <end position="513"/>
    </location>
</feature>
<keyword evidence="5" id="KW-1185">Reference proteome</keyword>
<dbReference type="Proteomes" id="UP001642409">
    <property type="component" value="Unassembled WGS sequence"/>
</dbReference>
<accession>A0AA86NXK7</accession>
<proteinExistence type="predicted"/>
<evidence type="ECO:0000313" key="3">
    <source>
        <dbReference type="EMBL" id="CAI9928507.1"/>
    </source>
</evidence>
<dbReference type="InterPro" id="IPR016024">
    <property type="entry name" value="ARM-type_fold"/>
</dbReference>
<dbReference type="EMBL" id="CATOUU010000406">
    <property type="protein sequence ID" value="CAI9928507.1"/>
    <property type="molecule type" value="Genomic_DNA"/>
</dbReference>
<dbReference type="InterPro" id="IPR011989">
    <property type="entry name" value="ARM-like"/>
</dbReference>
<gene>
    <name evidence="3" type="ORF">HINF_LOCUS16152</name>
    <name evidence="4" type="ORF">HINF_LOCUS73554</name>
</gene>
<organism evidence="3">
    <name type="scientific">Hexamita inflata</name>
    <dbReference type="NCBI Taxonomy" id="28002"/>
    <lineage>
        <taxon>Eukaryota</taxon>
        <taxon>Metamonada</taxon>
        <taxon>Diplomonadida</taxon>
        <taxon>Hexamitidae</taxon>
        <taxon>Hexamitinae</taxon>
        <taxon>Hexamita</taxon>
    </lineage>
</organism>
<feature type="compositionally biased region" description="Low complexity" evidence="1">
    <location>
        <begin position="254"/>
        <end position="269"/>
    </location>
</feature>